<dbReference type="EMBL" id="JBHTHX010000270">
    <property type="protein sequence ID" value="MFD0885011.1"/>
    <property type="molecule type" value="Genomic_DNA"/>
</dbReference>
<keyword evidence="3 6" id="KW-0812">Transmembrane</keyword>
<dbReference type="PANTHER" id="PTHR39087">
    <property type="entry name" value="UPF0104 MEMBRANE PROTEIN MJ1595"/>
    <property type="match status" value="1"/>
</dbReference>
<feature type="transmembrane region" description="Helical" evidence="6">
    <location>
        <begin position="130"/>
        <end position="151"/>
    </location>
</feature>
<name>A0ABW3DMA2_9ACTN</name>
<evidence type="ECO:0000313" key="8">
    <source>
        <dbReference type="Proteomes" id="UP001597024"/>
    </source>
</evidence>
<sequence>AVAGPDVLAGALPLLQRIALTRETRAALTKNKELLTAIRERIVALEPQAEAEEVRLERFRPRTLITIIASAFAAYFLVYYLTQINLNTITSAKWGWTGVAFVAAMMSYVAAALMLRGFVPERLPLGRTVLVQFAGSFVKLVAPAAVSGVAINTRYLQKRGIPPGQAVASVGASQLIGLASHITLLLLFAYITGSSAATSFTPSRTLVFILLAVAVAVLFIVSVPRLRRMISVRLRALFSGVIPRLLDVLQTPRKVIEGCAGTLLLTIFFVACLDASVRAFGGSLDFAAVAIVFLAGNAIGSAAPTPGGLGAVEASLSVGLTLSGLPGEVATSAVLLFRLLTFWLPVLPGWASFTYLQRHEAL</sequence>
<organism evidence="7 8">
    <name type="scientific">Streptosporangium algeriense</name>
    <dbReference type="NCBI Taxonomy" id="1682748"/>
    <lineage>
        <taxon>Bacteria</taxon>
        <taxon>Bacillati</taxon>
        <taxon>Actinomycetota</taxon>
        <taxon>Actinomycetes</taxon>
        <taxon>Streptosporangiales</taxon>
        <taxon>Streptosporangiaceae</taxon>
        <taxon>Streptosporangium</taxon>
    </lineage>
</organism>
<dbReference type="NCBIfam" id="TIGR00374">
    <property type="entry name" value="flippase-like domain"/>
    <property type="match status" value="1"/>
</dbReference>
<keyword evidence="5 6" id="KW-0472">Membrane</keyword>
<feature type="non-terminal residue" evidence="7">
    <location>
        <position position="1"/>
    </location>
</feature>
<evidence type="ECO:0000313" key="7">
    <source>
        <dbReference type="EMBL" id="MFD0885011.1"/>
    </source>
</evidence>
<keyword evidence="2" id="KW-1003">Cell membrane</keyword>
<evidence type="ECO:0000256" key="1">
    <source>
        <dbReference type="ARBA" id="ARBA00004651"/>
    </source>
</evidence>
<evidence type="ECO:0000256" key="5">
    <source>
        <dbReference type="ARBA" id="ARBA00023136"/>
    </source>
</evidence>
<dbReference type="InterPro" id="IPR022791">
    <property type="entry name" value="L-PG_synthase/AglD"/>
</dbReference>
<proteinExistence type="predicted"/>
<evidence type="ECO:0000256" key="6">
    <source>
        <dbReference type="SAM" id="Phobius"/>
    </source>
</evidence>
<feature type="transmembrane region" description="Helical" evidence="6">
    <location>
        <begin position="255"/>
        <end position="277"/>
    </location>
</feature>
<feature type="transmembrane region" description="Helical" evidence="6">
    <location>
        <begin position="64"/>
        <end position="82"/>
    </location>
</feature>
<comment type="caution">
    <text evidence="7">The sequence shown here is derived from an EMBL/GenBank/DDBJ whole genome shotgun (WGS) entry which is preliminary data.</text>
</comment>
<dbReference type="Proteomes" id="UP001597024">
    <property type="component" value="Unassembled WGS sequence"/>
</dbReference>
<evidence type="ECO:0000256" key="3">
    <source>
        <dbReference type="ARBA" id="ARBA00022692"/>
    </source>
</evidence>
<comment type="subcellular location">
    <subcellularLocation>
        <location evidence="1">Cell membrane</location>
        <topology evidence="1">Multi-pass membrane protein</topology>
    </subcellularLocation>
</comment>
<gene>
    <name evidence="7" type="ORF">ACFQ08_10675</name>
</gene>
<protein>
    <submittedName>
        <fullName evidence="7">YbhN family protein</fullName>
    </submittedName>
</protein>
<keyword evidence="8" id="KW-1185">Reference proteome</keyword>
<feature type="transmembrane region" description="Helical" evidence="6">
    <location>
        <begin position="171"/>
        <end position="193"/>
    </location>
</feature>
<dbReference type="PANTHER" id="PTHR39087:SF2">
    <property type="entry name" value="UPF0104 MEMBRANE PROTEIN MJ1595"/>
    <property type="match status" value="1"/>
</dbReference>
<reference evidence="8" key="1">
    <citation type="journal article" date="2019" name="Int. J. Syst. Evol. Microbiol.">
        <title>The Global Catalogue of Microorganisms (GCM) 10K type strain sequencing project: providing services to taxonomists for standard genome sequencing and annotation.</title>
        <authorList>
            <consortium name="The Broad Institute Genomics Platform"/>
            <consortium name="The Broad Institute Genome Sequencing Center for Infectious Disease"/>
            <person name="Wu L."/>
            <person name="Ma J."/>
        </authorList>
    </citation>
    <scope>NUCLEOTIDE SEQUENCE [LARGE SCALE GENOMIC DNA]</scope>
    <source>
        <strain evidence="8">CCUG 62974</strain>
    </source>
</reference>
<keyword evidence="4 6" id="KW-1133">Transmembrane helix</keyword>
<feature type="transmembrane region" description="Helical" evidence="6">
    <location>
        <begin position="335"/>
        <end position="356"/>
    </location>
</feature>
<dbReference type="Pfam" id="PF03706">
    <property type="entry name" value="LPG_synthase_TM"/>
    <property type="match status" value="1"/>
</dbReference>
<feature type="transmembrane region" description="Helical" evidence="6">
    <location>
        <begin position="94"/>
        <end position="118"/>
    </location>
</feature>
<accession>A0ABW3DMA2</accession>
<evidence type="ECO:0000256" key="4">
    <source>
        <dbReference type="ARBA" id="ARBA00022989"/>
    </source>
</evidence>
<feature type="transmembrane region" description="Helical" evidence="6">
    <location>
        <begin position="205"/>
        <end position="223"/>
    </location>
</feature>
<evidence type="ECO:0000256" key="2">
    <source>
        <dbReference type="ARBA" id="ARBA00022475"/>
    </source>
</evidence>